<dbReference type="PROSITE" id="PS51257">
    <property type="entry name" value="PROKAR_LIPOPROTEIN"/>
    <property type="match status" value="1"/>
</dbReference>
<dbReference type="Pfam" id="PF13416">
    <property type="entry name" value="SBP_bac_8"/>
    <property type="match status" value="1"/>
</dbReference>
<evidence type="ECO:0000256" key="3">
    <source>
        <dbReference type="SAM" id="SignalP"/>
    </source>
</evidence>
<dbReference type="PANTHER" id="PTHR43649">
    <property type="entry name" value="ARABINOSE-BINDING PROTEIN-RELATED"/>
    <property type="match status" value="1"/>
</dbReference>
<gene>
    <name evidence="4" type="ORF">F506_13595</name>
</gene>
<dbReference type="InterPro" id="IPR006059">
    <property type="entry name" value="SBP"/>
</dbReference>
<evidence type="ECO:0000256" key="1">
    <source>
        <dbReference type="ARBA" id="ARBA00004418"/>
    </source>
</evidence>
<name>A0ABM5V2C6_9BURK</name>
<reference evidence="5" key="1">
    <citation type="journal article" date="2015" name="Genome Announc.">
        <title>Complete Genome Sequence of Herbaspirillum hiltneri N3 (DSM 17495), Isolated from Surface-Sterilized Wheat Roots.</title>
        <authorList>
            <person name="Guizelini D."/>
            <person name="Saizaki P.M."/>
            <person name="Coimbra N.A."/>
            <person name="Weiss V.A."/>
            <person name="Faoro H."/>
            <person name="Sfeir M.Z."/>
            <person name="Baura V.A."/>
            <person name="Monteiro R.A."/>
            <person name="Chubatsu L.S."/>
            <person name="Souza E.M."/>
            <person name="Cruz L.M."/>
            <person name="Pedrosa F.O."/>
            <person name="Raittz R.T."/>
            <person name="Marchaukoski J.N."/>
            <person name="Steffens M.B."/>
        </authorList>
    </citation>
    <scope>NUCLEOTIDE SEQUENCE [LARGE SCALE GENOMIC DNA]</scope>
    <source>
        <strain evidence="5">N3</strain>
    </source>
</reference>
<dbReference type="InterPro" id="IPR050490">
    <property type="entry name" value="Bact_solute-bd_prot1"/>
</dbReference>
<evidence type="ECO:0000256" key="2">
    <source>
        <dbReference type="ARBA" id="ARBA00008520"/>
    </source>
</evidence>
<accession>A0ABM5V2C6</accession>
<dbReference type="SUPFAM" id="SSF53850">
    <property type="entry name" value="Periplasmic binding protein-like II"/>
    <property type="match status" value="1"/>
</dbReference>
<protein>
    <submittedName>
        <fullName evidence="4">ABC transporter substrate-binding protein</fullName>
    </submittedName>
</protein>
<dbReference type="Proteomes" id="UP000063429">
    <property type="component" value="Chromosome"/>
</dbReference>
<evidence type="ECO:0000313" key="4">
    <source>
        <dbReference type="EMBL" id="AKZ63560.1"/>
    </source>
</evidence>
<dbReference type="Gene3D" id="3.40.190.10">
    <property type="entry name" value="Periplasmic binding protein-like II"/>
    <property type="match status" value="2"/>
</dbReference>
<dbReference type="CDD" id="cd14748">
    <property type="entry name" value="PBP2_UgpB"/>
    <property type="match status" value="1"/>
</dbReference>
<keyword evidence="5" id="KW-1185">Reference proteome</keyword>
<dbReference type="EMBL" id="CP011409">
    <property type="protein sequence ID" value="AKZ63560.1"/>
    <property type="molecule type" value="Genomic_DNA"/>
</dbReference>
<dbReference type="RefSeq" id="WP_053198241.1">
    <property type="nucleotide sequence ID" value="NZ_CP011409.1"/>
</dbReference>
<evidence type="ECO:0000313" key="5">
    <source>
        <dbReference type="Proteomes" id="UP000063429"/>
    </source>
</evidence>
<feature type="signal peptide" evidence="3">
    <location>
        <begin position="1"/>
        <end position="27"/>
    </location>
</feature>
<keyword evidence="3" id="KW-0732">Signal</keyword>
<sequence length="424" mass="45909">MLSKLIKKTALAALFASALTASSMACAATELTMYYPIAVGGPLTEVIDGMINDFQKSNPDIKVKAVYSGNYDETRVRALSAIKGGQPAQLSVLGALDTYDLIDQNLIEPFDKVATSAEDKAWLQSFYPGLMANGTIGGHVWGIPFQRSTIVMFYNKDMFRAAGLNPDAPPKTWKEMLAAATKLTGKDKFGLMIPSTGYPYWMFQAFAIQNGVSLMNKEGTQVYFNTPAAVEALEFWRSLAATYKVSPAGAIEWGTLRQAFVQGQTAMMWHTTGNLTAVKKEAKFDFGVAMLPANKQPGSPVGGGNFYLFKGSSPAQQAASVTFVRWMTAPERAAQWSIATGYVGTSPASYNTPALRDYAKTFPQALVARDQLAVAIPEFSTEQTARVREALSNAVQAALTGTKTSKQALDEAQATAERLLKPYR</sequence>
<feature type="chain" id="PRO_5046097963" evidence="3">
    <location>
        <begin position="28"/>
        <end position="424"/>
    </location>
</feature>
<proteinExistence type="inferred from homology"/>
<dbReference type="PANTHER" id="PTHR43649:SF30">
    <property type="entry name" value="ABC TRANSPORTER SUBSTRATE-BINDING PROTEIN"/>
    <property type="match status" value="1"/>
</dbReference>
<comment type="similarity">
    <text evidence="2">Belongs to the bacterial solute-binding protein 1 family.</text>
</comment>
<comment type="subcellular location">
    <subcellularLocation>
        <location evidence="1">Periplasm</location>
    </subcellularLocation>
</comment>
<organism evidence="4 5">
    <name type="scientific">Herbaspirillum hiltneri N3</name>
    <dbReference type="NCBI Taxonomy" id="1262470"/>
    <lineage>
        <taxon>Bacteria</taxon>
        <taxon>Pseudomonadati</taxon>
        <taxon>Pseudomonadota</taxon>
        <taxon>Betaproteobacteria</taxon>
        <taxon>Burkholderiales</taxon>
        <taxon>Oxalobacteraceae</taxon>
        <taxon>Herbaspirillum</taxon>
    </lineage>
</organism>